<feature type="transmembrane region" description="Helical" evidence="5">
    <location>
        <begin position="52"/>
        <end position="71"/>
    </location>
</feature>
<reference evidence="6 7" key="1">
    <citation type="submission" date="2020-04" db="EMBL/GenBank/DDBJ databases">
        <authorList>
            <person name="Liu S."/>
        </authorList>
    </citation>
    <scope>NUCLEOTIDE SEQUENCE [LARGE SCALE GENOMIC DNA]</scope>
    <source>
        <strain evidence="6 7">CGMCC 1.15091</strain>
    </source>
</reference>
<gene>
    <name evidence="6" type="ORF">HER39_11105</name>
</gene>
<protein>
    <submittedName>
        <fullName evidence="6">Sodium:proton exchanger</fullName>
    </submittedName>
</protein>
<evidence type="ECO:0000313" key="7">
    <source>
        <dbReference type="Proteomes" id="UP000523795"/>
    </source>
</evidence>
<name>A0ABX1JPB1_9MICC</name>
<keyword evidence="4" id="KW-0406">Ion transport</keyword>
<dbReference type="PANTHER" id="PTHR32507:SF8">
    <property type="entry name" value="CNH1P"/>
    <property type="match status" value="1"/>
</dbReference>
<keyword evidence="2" id="KW-0813">Transport</keyword>
<dbReference type="PANTHER" id="PTHR32507">
    <property type="entry name" value="NA(+)/H(+) ANTIPORTER 1"/>
    <property type="match status" value="1"/>
</dbReference>
<feature type="transmembrane region" description="Helical" evidence="5">
    <location>
        <begin position="21"/>
        <end position="40"/>
    </location>
</feature>
<evidence type="ECO:0000256" key="5">
    <source>
        <dbReference type="SAM" id="Phobius"/>
    </source>
</evidence>
<comment type="caution">
    <text evidence="6">The sequence shown here is derived from an EMBL/GenBank/DDBJ whole genome shotgun (WGS) entry which is preliminary data.</text>
</comment>
<evidence type="ECO:0000256" key="1">
    <source>
        <dbReference type="ARBA" id="ARBA00004651"/>
    </source>
</evidence>
<evidence type="ECO:0000256" key="2">
    <source>
        <dbReference type="ARBA" id="ARBA00022448"/>
    </source>
</evidence>
<evidence type="ECO:0000256" key="3">
    <source>
        <dbReference type="ARBA" id="ARBA00022449"/>
    </source>
</evidence>
<keyword evidence="3" id="KW-0050">Antiport</keyword>
<keyword evidence="5" id="KW-0472">Membrane</keyword>
<evidence type="ECO:0000313" key="6">
    <source>
        <dbReference type="EMBL" id="NKX51098.1"/>
    </source>
</evidence>
<comment type="subcellular location">
    <subcellularLocation>
        <location evidence="1">Cell membrane</location>
        <topology evidence="1">Multi-pass membrane protein</topology>
    </subcellularLocation>
</comment>
<keyword evidence="5" id="KW-0812">Transmembrane</keyword>
<proteinExistence type="predicted"/>
<keyword evidence="7" id="KW-1185">Reference proteome</keyword>
<evidence type="ECO:0000256" key="4">
    <source>
        <dbReference type="ARBA" id="ARBA00023065"/>
    </source>
</evidence>
<dbReference type="EMBL" id="JAAZSR010000171">
    <property type="protein sequence ID" value="NKX51098.1"/>
    <property type="molecule type" value="Genomic_DNA"/>
</dbReference>
<organism evidence="6 7">
    <name type="scientific">Arthrobacter deserti</name>
    <dbReference type="NCBI Taxonomy" id="1742687"/>
    <lineage>
        <taxon>Bacteria</taxon>
        <taxon>Bacillati</taxon>
        <taxon>Actinomycetota</taxon>
        <taxon>Actinomycetes</taxon>
        <taxon>Micrococcales</taxon>
        <taxon>Micrococcaceae</taxon>
        <taxon>Arthrobacter</taxon>
    </lineage>
</organism>
<sequence length="92" mass="10169">ARRLLAVWALRPLLRTLHNRAETAFLSWFGPIGISALFYATLAERHTGDHQVFVYTTMAITASVLVHGLTASSLSSWLHRQVQGNPRTQAAA</sequence>
<feature type="non-terminal residue" evidence="6">
    <location>
        <position position="1"/>
    </location>
</feature>
<keyword evidence="5" id="KW-1133">Transmembrane helix</keyword>
<dbReference type="Proteomes" id="UP000523795">
    <property type="component" value="Unassembled WGS sequence"/>
</dbReference>
<accession>A0ABX1JPB1</accession>